<evidence type="ECO:0000313" key="1">
    <source>
        <dbReference type="EMBL" id="KKM73500.1"/>
    </source>
</evidence>
<comment type="caution">
    <text evidence="1">The sequence shown here is derived from an EMBL/GenBank/DDBJ whole genome shotgun (WGS) entry which is preliminary data.</text>
</comment>
<proteinExistence type="predicted"/>
<dbReference type="EMBL" id="LAZR01009294">
    <property type="protein sequence ID" value="KKM73500.1"/>
    <property type="molecule type" value="Genomic_DNA"/>
</dbReference>
<protein>
    <submittedName>
        <fullName evidence="1">Uncharacterized protein</fullName>
    </submittedName>
</protein>
<gene>
    <name evidence="1" type="ORF">LCGC14_1409960</name>
</gene>
<organism evidence="1">
    <name type="scientific">marine sediment metagenome</name>
    <dbReference type="NCBI Taxonomy" id="412755"/>
    <lineage>
        <taxon>unclassified sequences</taxon>
        <taxon>metagenomes</taxon>
        <taxon>ecological metagenomes</taxon>
    </lineage>
</organism>
<dbReference type="AlphaFoldDB" id="A0A0F9M9Z8"/>
<reference evidence="1" key="1">
    <citation type="journal article" date="2015" name="Nature">
        <title>Complex archaea that bridge the gap between prokaryotes and eukaryotes.</title>
        <authorList>
            <person name="Spang A."/>
            <person name="Saw J.H."/>
            <person name="Jorgensen S.L."/>
            <person name="Zaremba-Niedzwiedzka K."/>
            <person name="Martijn J."/>
            <person name="Lind A.E."/>
            <person name="van Eijk R."/>
            <person name="Schleper C."/>
            <person name="Guy L."/>
            <person name="Ettema T.J."/>
        </authorList>
    </citation>
    <scope>NUCLEOTIDE SEQUENCE</scope>
</reference>
<sequence>MSYAEYLALNGGMASCGEGLGVMVDSDKWCRNVPAGWIGVSLEDATTEIVQEALEQAKNGRKHWPEKVEWK</sequence>
<name>A0A0F9M9Z8_9ZZZZ</name>
<accession>A0A0F9M9Z8</accession>